<evidence type="ECO:0000256" key="3">
    <source>
        <dbReference type="PIRSR" id="PIRSR601559-50"/>
    </source>
</evidence>
<dbReference type="InterPro" id="IPR001559">
    <property type="entry name" value="Phosphotriesterase"/>
</dbReference>
<dbReference type="PIRSF" id="PIRSF016839">
    <property type="entry name" value="PhP"/>
    <property type="match status" value="1"/>
</dbReference>
<gene>
    <name evidence="6" type="ORF">E7512_13520</name>
</gene>
<protein>
    <submittedName>
        <fullName evidence="6">Aryldialkylphosphatase</fullName>
    </submittedName>
</protein>
<dbReference type="Pfam" id="PF02126">
    <property type="entry name" value="PTE"/>
    <property type="match status" value="1"/>
</dbReference>
<dbReference type="EMBL" id="SVNY01000008">
    <property type="protein sequence ID" value="MBE6834572.1"/>
    <property type="molecule type" value="Genomic_DNA"/>
</dbReference>
<evidence type="ECO:0000256" key="1">
    <source>
        <dbReference type="ARBA" id="ARBA00022723"/>
    </source>
</evidence>
<keyword evidence="2" id="KW-0378">Hydrolase</keyword>
<feature type="binding site" evidence="4">
    <location>
        <position position="255"/>
    </location>
    <ligand>
        <name>Zn(2+)</name>
        <dbReference type="ChEBI" id="CHEBI:29105"/>
        <label>1</label>
    </ligand>
</feature>
<evidence type="ECO:0000256" key="5">
    <source>
        <dbReference type="PROSITE-ProRule" id="PRU00679"/>
    </source>
</evidence>
<feature type="binding site" description="via carbamate group" evidence="4">
    <location>
        <position position="137"/>
    </location>
    <ligand>
        <name>Zn(2+)</name>
        <dbReference type="ChEBI" id="CHEBI:29105"/>
        <label>2</label>
    </ligand>
</feature>
<feature type="binding site" evidence="4">
    <location>
        <position position="198"/>
    </location>
    <ligand>
        <name>Zn(2+)</name>
        <dbReference type="ChEBI" id="CHEBI:29105"/>
        <label>2</label>
    </ligand>
</feature>
<name>A0A928Q669_9FIRM</name>
<organism evidence="6 7">
    <name type="scientific">Faecalispora sporosphaeroides</name>
    <dbReference type="NCBI Taxonomy" id="1549"/>
    <lineage>
        <taxon>Bacteria</taxon>
        <taxon>Bacillati</taxon>
        <taxon>Bacillota</taxon>
        <taxon>Clostridia</taxon>
        <taxon>Eubacteriales</taxon>
        <taxon>Oscillospiraceae</taxon>
        <taxon>Faecalispora</taxon>
    </lineage>
</organism>
<dbReference type="GO" id="GO:0016787">
    <property type="term" value="F:hydrolase activity"/>
    <property type="evidence" value="ECO:0007669"/>
    <property type="project" value="UniProtKB-KW"/>
</dbReference>
<reference evidence="6" key="1">
    <citation type="submission" date="2019-04" db="EMBL/GenBank/DDBJ databases">
        <title>Evolution of Biomass-Degrading Anaerobic Consortia Revealed by Metagenomics.</title>
        <authorList>
            <person name="Peng X."/>
        </authorList>
    </citation>
    <scope>NUCLEOTIDE SEQUENCE</scope>
    <source>
        <strain evidence="6">SIG551</strain>
    </source>
</reference>
<dbReference type="AlphaFoldDB" id="A0A928Q669"/>
<keyword evidence="1 4" id="KW-0479">Metal-binding</keyword>
<evidence type="ECO:0000256" key="4">
    <source>
        <dbReference type="PIRSR" id="PIRSR601559-51"/>
    </source>
</evidence>
<comment type="caution">
    <text evidence="6">The sequence shown here is derived from an EMBL/GenBank/DDBJ whole genome shotgun (WGS) entry which is preliminary data.</text>
</comment>
<evidence type="ECO:0000256" key="2">
    <source>
        <dbReference type="ARBA" id="ARBA00022801"/>
    </source>
</evidence>
<feature type="binding site" description="via carbamate group" evidence="4">
    <location>
        <position position="137"/>
    </location>
    <ligand>
        <name>Zn(2+)</name>
        <dbReference type="ChEBI" id="CHEBI:29105"/>
        <label>1</label>
    </ligand>
</feature>
<comment type="similarity">
    <text evidence="5">Belongs to the metallo-dependent hydrolases superfamily. Phosphotriesterase family.</text>
</comment>
<dbReference type="SUPFAM" id="SSF51556">
    <property type="entry name" value="Metallo-dependent hydrolases"/>
    <property type="match status" value="1"/>
</dbReference>
<feature type="binding site" evidence="4">
    <location>
        <position position="24"/>
    </location>
    <ligand>
        <name>Zn(2+)</name>
        <dbReference type="ChEBI" id="CHEBI:29105"/>
        <label>1</label>
    </ligand>
</feature>
<proteinExistence type="inferred from homology"/>
<comment type="cofactor">
    <cofactor evidence="4">
        <name>a divalent metal cation</name>
        <dbReference type="ChEBI" id="CHEBI:60240"/>
    </cofactor>
    <text evidence="4">Binds 2 divalent metal cations per subunit.</text>
</comment>
<accession>A0A928Q669</accession>
<sequence>MKQHRAMTVDGWIDGEQLGITYVHEHLMVKPQLDDPKYLEYTLQDEGASARETESFRAVGGQTLVEMSPLNYGRNVAAYRRIARSTGVHVICCTGFHKQQFMPPWFGEKSDAELYDLLMDEIRNGMDGTDIRPGVIKFGTSLNQITPDEERAIRLVARVHLETGIPISTHCDQGTMGLEQLSLLEKLKVDPADVLLCHIDSARNTQYAIELCRTGATICIDHVGRELADRDAARVKMISDLLEAGCIDHVALSGDMGKVNYLPAYGGQPGFAYILTQFKKELLRVMAEDDFNRMVVQNPRRILCGA</sequence>
<dbReference type="GO" id="GO:0008270">
    <property type="term" value="F:zinc ion binding"/>
    <property type="evidence" value="ECO:0007669"/>
    <property type="project" value="InterPro"/>
</dbReference>
<dbReference type="InterPro" id="IPR032466">
    <property type="entry name" value="Metal_Hydrolase"/>
</dbReference>
<dbReference type="PROSITE" id="PS51347">
    <property type="entry name" value="PHOSPHOTRIESTERASE_2"/>
    <property type="match status" value="1"/>
</dbReference>
<dbReference type="RefSeq" id="WP_326840917.1">
    <property type="nucleotide sequence ID" value="NZ_JBKWRC010000001.1"/>
</dbReference>
<dbReference type="PANTHER" id="PTHR10819:SF3">
    <property type="entry name" value="PHOSPHOTRIESTERASE-RELATED PROTEIN"/>
    <property type="match status" value="1"/>
</dbReference>
<dbReference type="PANTHER" id="PTHR10819">
    <property type="entry name" value="PHOSPHOTRIESTERASE-RELATED"/>
    <property type="match status" value="1"/>
</dbReference>
<evidence type="ECO:0000313" key="7">
    <source>
        <dbReference type="Proteomes" id="UP000754750"/>
    </source>
</evidence>
<evidence type="ECO:0000313" key="6">
    <source>
        <dbReference type="EMBL" id="MBE6834572.1"/>
    </source>
</evidence>
<feature type="binding site" evidence="4">
    <location>
        <position position="26"/>
    </location>
    <ligand>
        <name>Zn(2+)</name>
        <dbReference type="ChEBI" id="CHEBI:29105"/>
        <label>1</label>
    </ligand>
</feature>
<dbReference type="Proteomes" id="UP000754750">
    <property type="component" value="Unassembled WGS sequence"/>
</dbReference>
<feature type="binding site" evidence="4">
    <location>
        <position position="170"/>
    </location>
    <ligand>
        <name>Zn(2+)</name>
        <dbReference type="ChEBI" id="CHEBI:29105"/>
        <label>2</label>
    </ligand>
</feature>
<feature type="modified residue" description="N6-carboxylysine" evidence="3 5">
    <location>
        <position position="137"/>
    </location>
</feature>
<dbReference type="Gene3D" id="3.20.20.140">
    <property type="entry name" value="Metal-dependent hydrolases"/>
    <property type="match status" value="1"/>
</dbReference>